<feature type="compositionally biased region" description="Polar residues" evidence="8">
    <location>
        <begin position="44"/>
        <end position="61"/>
    </location>
</feature>
<dbReference type="InterPro" id="IPR000719">
    <property type="entry name" value="Prot_kinase_dom"/>
</dbReference>
<evidence type="ECO:0000256" key="7">
    <source>
        <dbReference type="RuleBase" id="RU000304"/>
    </source>
</evidence>
<dbReference type="InterPro" id="IPR011009">
    <property type="entry name" value="Kinase-like_dom_sf"/>
</dbReference>
<feature type="domain" description="Protein kinase" evidence="9">
    <location>
        <begin position="154"/>
        <end position="464"/>
    </location>
</feature>
<comment type="caution">
    <text evidence="10">The sequence shown here is derived from an EMBL/GenBank/DDBJ whole genome shotgun (WGS) entry which is preliminary data.</text>
</comment>
<dbReference type="VEuPathDB" id="TriTrypDB:TCDM_03791"/>
<feature type="compositionally biased region" description="Polar residues" evidence="8">
    <location>
        <begin position="82"/>
        <end position="95"/>
    </location>
</feature>
<comment type="similarity">
    <text evidence="7">Belongs to the protein kinase superfamily.</text>
</comment>
<dbReference type="PANTHER" id="PTHR45646">
    <property type="entry name" value="SERINE/THREONINE-PROTEIN KINASE DOA-RELATED"/>
    <property type="match status" value="1"/>
</dbReference>
<dbReference type="GO" id="GO:0004674">
    <property type="term" value="F:protein serine/threonine kinase activity"/>
    <property type="evidence" value="ECO:0007669"/>
    <property type="project" value="UniProtKB-KW"/>
</dbReference>
<dbReference type="InterPro" id="IPR008271">
    <property type="entry name" value="Ser/Thr_kinase_AS"/>
</dbReference>
<evidence type="ECO:0000256" key="4">
    <source>
        <dbReference type="ARBA" id="ARBA00022777"/>
    </source>
</evidence>
<keyword evidence="1 7" id="KW-0723">Serine/threonine-protein kinase</keyword>
<evidence type="ECO:0000256" key="8">
    <source>
        <dbReference type="SAM" id="MobiDB-lite"/>
    </source>
</evidence>
<dbReference type="SMART" id="SM00220">
    <property type="entry name" value="S_TKc"/>
    <property type="match status" value="1"/>
</dbReference>
<dbReference type="VEuPathDB" id="TriTrypDB:BCY84_01339"/>
<dbReference type="VEuPathDB" id="TriTrypDB:TcYC6_0036280"/>
<sequence length="490" mass="56072">MASFATRSAVLSSAQCLLPATNMNDGSYYNLAARGKQKPKPPVNTLSSSAPKKPTQENTLQSREEEQFFSRRSGSKRDRETATSTDITRTKSQNKAAARKSTTTTPTTNAAAAVGETAKQTKVKVTYVLPNQSREEGHFYVVLGEDIDVSTQRFKILSMLGEGTFGKVVEAWDRKRKEYCAVKIVRNVPKYTRDAKIEIQFMEKVRQADADDRFSLMKIQRYFQNETGHMCIVMPKYGPCLLDWIMKHGALSHRHLAQIIFQAGTALDYFHTELRLMHTDLKPENMLLETSETVIDPVTRKATPPDPCRIRICDLGGCCDERHSRTAIVSTRHYRSPEVVLGLGWMYSTDMWSMGCIIYELYTGKLLYDTHDNLEHLHLMEKTLGRLPQEWAGRCGTEEARQLYNSVAQLRPCTDPKHLARIARARPVREVISDKLLCDLIYGLLHYDRQKRLTARQMTTHQYVLKYYPECRQHPNYPDNRPSLRPTPLM</sequence>
<dbReference type="VEuPathDB" id="TriTrypDB:ECC02_006090"/>
<proteinExistence type="inferred from homology"/>
<name>A0A2V2VFR7_TRYCR</name>
<dbReference type="VEuPathDB" id="TriTrypDB:TCSYLVIO_008709"/>
<dbReference type="AlphaFoldDB" id="A0A2V2VFR7"/>
<dbReference type="InterPro" id="IPR017441">
    <property type="entry name" value="Protein_kinase_ATP_BS"/>
</dbReference>
<feature type="region of interest" description="Disordered" evidence="8">
    <location>
        <begin position="32"/>
        <end position="110"/>
    </location>
</feature>
<dbReference type="GO" id="GO:0005634">
    <property type="term" value="C:nucleus"/>
    <property type="evidence" value="ECO:0007669"/>
    <property type="project" value="TreeGrafter"/>
</dbReference>
<protein>
    <submittedName>
        <fullName evidence="10">Putative kinetoplastid kinetochore protein 19</fullName>
    </submittedName>
</protein>
<dbReference type="PROSITE" id="PS00107">
    <property type="entry name" value="PROTEIN_KINASE_ATP"/>
    <property type="match status" value="1"/>
</dbReference>
<keyword evidence="2" id="KW-0808">Transferase</keyword>
<dbReference type="EMBL" id="PRFA01000027">
    <property type="protein sequence ID" value="PWU94272.1"/>
    <property type="molecule type" value="Genomic_DNA"/>
</dbReference>
<evidence type="ECO:0000313" key="10">
    <source>
        <dbReference type="EMBL" id="PWU94272.1"/>
    </source>
</evidence>
<evidence type="ECO:0000256" key="3">
    <source>
        <dbReference type="ARBA" id="ARBA00022741"/>
    </source>
</evidence>
<feature type="compositionally biased region" description="Basic and acidic residues" evidence="8">
    <location>
        <begin position="62"/>
        <end position="81"/>
    </location>
</feature>
<dbReference type="InterPro" id="IPR051175">
    <property type="entry name" value="CLK_kinases"/>
</dbReference>
<dbReference type="PROSITE" id="PS50011">
    <property type="entry name" value="PROTEIN_KINASE_DOM"/>
    <property type="match status" value="1"/>
</dbReference>
<dbReference type="PROSITE" id="PS00108">
    <property type="entry name" value="PROTEIN_KINASE_ST"/>
    <property type="match status" value="1"/>
</dbReference>
<organism evidence="10 11">
    <name type="scientific">Trypanosoma cruzi</name>
    <dbReference type="NCBI Taxonomy" id="5693"/>
    <lineage>
        <taxon>Eukaryota</taxon>
        <taxon>Discoba</taxon>
        <taxon>Euglenozoa</taxon>
        <taxon>Kinetoplastea</taxon>
        <taxon>Metakinetoplastina</taxon>
        <taxon>Trypanosomatida</taxon>
        <taxon>Trypanosomatidae</taxon>
        <taxon>Trypanosoma</taxon>
        <taxon>Schizotrypanum</taxon>
    </lineage>
</organism>
<dbReference type="VEuPathDB" id="TriTrypDB:TcCL_NonESM08934"/>
<dbReference type="Pfam" id="PF00069">
    <property type="entry name" value="Pkinase"/>
    <property type="match status" value="1"/>
</dbReference>
<feature type="binding site" evidence="6">
    <location>
        <position position="183"/>
    </location>
    <ligand>
        <name>ATP</name>
        <dbReference type="ChEBI" id="CHEBI:30616"/>
    </ligand>
</feature>
<keyword evidence="5 6" id="KW-0067">ATP-binding</keyword>
<evidence type="ECO:0000256" key="5">
    <source>
        <dbReference type="ARBA" id="ARBA00022840"/>
    </source>
</evidence>
<evidence type="ECO:0000256" key="2">
    <source>
        <dbReference type="ARBA" id="ARBA00022679"/>
    </source>
</evidence>
<dbReference type="VEuPathDB" id="TriTrypDB:TcCLB.509027.70"/>
<evidence type="ECO:0000256" key="1">
    <source>
        <dbReference type="ARBA" id="ARBA00022527"/>
    </source>
</evidence>
<dbReference type="VEuPathDB" id="TriTrypDB:C3747_74g99"/>
<dbReference type="SUPFAM" id="SSF56112">
    <property type="entry name" value="Protein kinase-like (PK-like)"/>
    <property type="match status" value="1"/>
</dbReference>
<dbReference type="Proteomes" id="UP000246121">
    <property type="component" value="Unassembled WGS sequence"/>
</dbReference>
<dbReference type="VEuPathDB" id="TriTrypDB:C4B63_27g205"/>
<feature type="compositionally biased region" description="Low complexity" evidence="8">
    <location>
        <begin position="99"/>
        <end position="110"/>
    </location>
</feature>
<evidence type="ECO:0000313" key="11">
    <source>
        <dbReference type="Proteomes" id="UP000246121"/>
    </source>
</evidence>
<dbReference type="Gene3D" id="3.30.200.20">
    <property type="entry name" value="Phosphorylase Kinase, domain 1"/>
    <property type="match status" value="1"/>
</dbReference>
<dbReference type="PANTHER" id="PTHR45646:SF20">
    <property type="entry name" value="KINASE, PUTATIVE-RELATED"/>
    <property type="match status" value="1"/>
</dbReference>
<dbReference type="VEuPathDB" id="TriTrypDB:Tc_MARK_5234"/>
<keyword evidence="4" id="KW-0418">Kinase</keyword>
<dbReference type="GO" id="GO:0005524">
    <property type="term" value="F:ATP binding"/>
    <property type="evidence" value="ECO:0007669"/>
    <property type="project" value="UniProtKB-UniRule"/>
</dbReference>
<dbReference type="VEuPathDB" id="TriTrypDB:TcG_05672"/>
<evidence type="ECO:0000256" key="6">
    <source>
        <dbReference type="PROSITE-ProRule" id="PRU10141"/>
    </source>
</evidence>
<keyword evidence="3 6" id="KW-0547">Nucleotide-binding</keyword>
<dbReference type="VEuPathDB" id="TriTrypDB:TcBrA4_0109090"/>
<evidence type="ECO:0000259" key="9">
    <source>
        <dbReference type="PROSITE" id="PS50011"/>
    </source>
</evidence>
<gene>
    <name evidence="10" type="ORF">C4B63_27g205</name>
</gene>
<dbReference type="CDD" id="cd14134">
    <property type="entry name" value="PKc_CLK"/>
    <property type="match status" value="1"/>
</dbReference>
<reference evidence="10 11" key="1">
    <citation type="journal article" date="2018" name="Microb. Genom.">
        <title>Expanding an expanded genome: long-read sequencing of Trypanosoma cruzi.</title>
        <authorList>
            <person name="Berna L."/>
            <person name="Rodriguez M."/>
            <person name="Chiribao M.L."/>
            <person name="Parodi-Talice A."/>
            <person name="Pita S."/>
            <person name="Rijo G."/>
            <person name="Alvarez-Valin F."/>
            <person name="Robello C."/>
        </authorList>
    </citation>
    <scope>NUCLEOTIDE SEQUENCE [LARGE SCALE GENOMIC DNA]</scope>
    <source>
        <strain evidence="10 11">Dm28c</strain>
    </source>
</reference>
<dbReference type="Gene3D" id="1.10.510.10">
    <property type="entry name" value="Transferase(Phosphotransferase) domain 1"/>
    <property type="match status" value="1"/>
</dbReference>
<accession>A0A2V2VFR7</accession>
<dbReference type="VEuPathDB" id="TriTrypDB:TcCLB.511127.330"/>